<dbReference type="AlphaFoldDB" id="A0AAD3HKU4"/>
<evidence type="ECO:0000313" key="2">
    <source>
        <dbReference type="EMBL" id="GFR44060.1"/>
    </source>
</evidence>
<accession>A0AAD3HKU4</accession>
<feature type="non-terminal residue" evidence="2">
    <location>
        <position position="338"/>
    </location>
</feature>
<evidence type="ECO:0000313" key="3">
    <source>
        <dbReference type="Proteomes" id="UP001054857"/>
    </source>
</evidence>
<proteinExistence type="predicted"/>
<reference evidence="2 3" key="1">
    <citation type="journal article" date="2021" name="Sci. Rep.">
        <title>Genome sequencing of the multicellular alga Astrephomene provides insights into convergent evolution of germ-soma differentiation.</title>
        <authorList>
            <person name="Yamashita S."/>
            <person name="Yamamoto K."/>
            <person name="Matsuzaki R."/>
            <person name="Suzuki S."/>
            <person name="Yamaguchi H."/>
            <person name="Hirooka S."/>
            <person name="Minakuchi Y."/>
            <person name="Miyagishima S."/>
            <person name="Kawachi M."/>
            <person name="Toyoda A."/>
            <person name="Nozaki H."/>
        </authorList>
    </citation>
    <scope>NUCLEOTIDE SEQUENCE [LARGE SCALE GENOMIC DNA]</scope>
    <source>
        <strain evidence="2 3">NIES-4017</strain>
    </source>
</reference>
<name>A0AAD3HKU4_9CHLO</name>
<protein>
    <submittedName>
        <fullName evidence="2">Uncharacterized protein</fullName>
    </submittedName>
</protein>
<feature type="compositionally biased region" description="Low complexity" evidence="1">
    <location>
        <begin position="315"/>
        <end position="328"/>
    </location>
</feature>
<keyword evidence="3" id="KW-1185">Reference proteome</keyword>
<feature type="compositionally biased region" description="Gly residues" evidence="1">
    <location>
        <begin position="329"/>
        <end position="338"/>
    </location>
</feature>
<sequence length="338" mass="33253">DAFVGDLVEVVRNAVTRGSGVAARSADAVVRADGQVLCGALLLGAIAAAGPSALQRTHAAVLRPLQSVLHESLTAGEVYDKHDQTLYGITVLAAVVDAVAKELAAAGGGGGEWVAAAAAVASAGDTGGVNSLLEIREALVGALVAVHRRLHSDDATANDRNGGNGGDDVSMIAAKAEALPPPPSQPQAASGCCYNASAASQLRLAVANAWRALARLHAAIAVAVPNSSARQQPRHLTLSEAQQAAAAEQLCACALQTAEAATAAGPSGAGGAPATAVKSRMSWGRQVDLQQEAAGVLQLLLQLAAPLPATAAAAAAETAAPSSSSSSCGGAGDGESPT</sequence>
<feature type="region of interest" description="Disordered" evidence="1">
    <location>
        <begin position="315"/>
        <end position="338"/>
    </location>
</feature>
<gene>
    <name evidence="2" type="ORF">Agub_g5220</name>
</gene>
<comment type="caution">
    <text evidence="2">The sequence shown here is derived from an EMBL/GenBank/DDBJ whole genome shotgun (WGS) entry which is preliminary data.</text>
</comment>
<dbReference type="EMBL" id="BMAR01000006">
    <property type="protein sequence ID" value="GFR44060.1"/>
    <property type="molecule type" value="Genomic_DNA"/>
</dbReference>
<organism evidence="2 3">
    <name type="scientific">Astrephomene gubernaculifera</name>
    <dbReference type="NCBI Taxonomy" id="47775"/>
    <lineage>
        <taxon>Eukaryota</taxon>
        <taxon>Viridiplantae</taxon>
        <taxon>Chlorophyta</taxon>
        <taxon>core chlorophytes</taxon>
        <taxon>Chlorophyceae</taxon>
        <taxon>CS clade</taxon>
        <taxon>Chlamydomonadales</taxon>
        <taxon>Astrephomenaceae</taxon>
        <taxon>Astrephomene</taxon>
    </lineage>
</organism>
<dbReference type="Proteomes" id="UP001054857">
    <property type="component" value="Unassembled WGS sequence"/>
</dbReference>
<evidence type="ECO:0000256" key="1">
    <source>
        <dbReference type="SAM" id="MobiDB-lite"/>
    </source>
</evidence>
<feature type="non-terminal residue" evidence="2">
    <location>
        <position position="1"/>
    </location>
</feature>